<feature type="coiled-coil region" evidence="1">
    <location>
        <begin position="39"/>
        <end position="136"/>
    </location>
</feature>
<reference evidence="2 3" key="1">
    <citation type="submission" date="2019-08" db="EMBL/GenBank/DDBJ databases">
        <title>The genome of the soybean aphid Biotype 1, its phylome, world population structure and adaptation to the North American continent.</title>
        <authorList>
            <person name="Giordano R."/>
            <person name="Donthu R.K."/>
            <person name="Hernandez A.G."/>
            <person name="Wright C.L."/>
            <person name="Zimin A.V."/>
        </authorList>
    </citation>
    <scope>NUCLEOTIDE SEQUENCE [LARGE SCALE GENOMIC DNA]</scope>
    <source>
        <tissue evidence="2">Whole aphids</tissue>
    </source>
</reference>
<evidence type="ECO:0000313" key="2">
    <source>
        <dbReference type="EMBL" id="KAE9541207.1"/>
    </source>
</evidence>
<gene>
    <name evidence="2" type="ORF">AGLY_004452</name>
</gene>
<keyword evidence="3" id="KW-1185">Reference proteome</keyword>
<protein>
    <recommendedName>
        <fullName evidence="4">Kinetochore protein SPC25</fullName>
    </recommendedName>
</protein>
<evidence type="ECO:0008006" key="4">
    <source>
        <dbReference type="Google" id="ProtNLM"/>
    </source>
</evidence>
<comment type="caution">
    <text evidence="2">The sequence shown here is derived from an EMBL/GenBank/DDBJ whole genome shotgun (WGS) entry which is preliminary data.</text>
</comment>
<evidence type="ECO:0000313" key="3">
    <source>
        <dbReference type="Proteomes" id="UP000475862"/>
    </source>
</evidence>
<dbReference type="Proteomes" id="UP000475862">
    <property type="component" value="Unassembled WGS sequence"/>
</dbReference>
<name>A0A6G0U0K6_APHGL</name>
<dbReference type="EMBL" id="VYZN01000013">
    <property type="protein sequence ID" value="KAE9541207.1"/>
    <property type="molecule type" value="Genomic_DNA"/>
</dbReference>
<proteinExistence type="predicted"/>
<dbReference type="AlphaFoldDB" id="A0A6G0U0K6"/>
<keyword evidence="1" id="KW-0175">Coiled coil</keyword>
<organism evidence="2 3">
    <name type="scientific">Aphis glycines</name>
    <name type="common">Soybean aphid</name>
    <dbReference type="NCBI Taxonomy" id="307491"/>
    <lineage>
        <taxon>Eukaryota</taxon>
        <taxon>Metazoa</taxon>
        <taxon>Ecdysozoa</taxon>
        <taxon>Arthropoda</taxon>
        <taxon>Hexapoda</taxon>
        <taxon>Insecta</taxon>
        <taxon>Pterygota</taxon>
        <taxon>Neoptera</taxon>
        <taxon>Paraneoptera</taxon>
        <taxon>Hemiptera</taxon>
        <taxon>Sternorrhyncha</taxon>
        <taxon>Aphidomorpha</taxon>
        <taxon>Aphidoidea</taxon>
        <taxon>Aphididae</taxon>
        <taxon>Aphidini</taxon>
        <taxon>Aphis</taxon>
        <taxon>Aphis</taxon>
    </lineage>
</organism>
<dbReference type="OrthoDB" id="6604931at2759"/>
<accession>A0A6G0U0K6</accession>
<sequence length="227" mass="26886">MTRYFNIDIDNIITDYELSYQNTMENFIDEIKRNNDNILKVYTQKIDEYNQTLKNLSDVNNKIDKSRNTLQHIAEKVKCEQQILQTENDRLESISNECNSLRITEIELDDVINKTKMQLNQVYKEKKASIKKLKREINSFRIGVNMYERFLQLSMNVESNEKNSIIHLTMKNVNNLSDYKIVFEENDNNFKLIDITPRSQSVMKAATLYNKNKDIQGLLAFLYNTKE</sequence>
<evidence type="ECO:0000256" key="1">
    <source>
        <dbReference type="SAM" id="Coils"/>
    </source>
</evidence>